<gene>
    <name evidence="14" type="primary">LOC106077644</name>
</gene>
<dbReference type="PANTHER" id="PTHR48109:SF4">
    <property type="entry name" value="DIHYDROOROTATE DEHYDROGENASE (QUINONE), MITOCHONDRIAL"/>
    <property type="match status" value="1"/>
</dbReference>
<evidence type="ECO:0000313" key="14">
    <source>
        <dbReference type="RefSeq" id="XP_055891152.1"/>
    </source>
</evidence>
<evidence type="ECO:0000256" key="9">
    <source>
        <dbReference type="ARBA" id="ARBA00023136"/>
    </source>
</evidence>
<dbReference type="PANTHER" id="PTHR48109">
    <property type="entry name" value="DIHYDROOROTATE DEHYDROGENASE (QUINONE), MITOCHONDRIAL-RELATED"/>
    <property type="match status" value="1"/>
</dbReference>
<dbReference type="InterPro" id="IPR013785">
    <property type="entry name" value="Aldolase_TIM"/>
</dbReference>
<comment type="pathway">
    <text evidence="2 11">Pyrimidine metabolism; UMP biosynthesis via de novo pathway; orotate from (S)-dihydroorotate (quinone route): step 1/1.</text>
</comment>
<dbReference type="GO" id="GO:0009220">
    <property type="term" value="P:pyrimidine ribonucleotide biosynthetic process"/>
    <property type="evidence" value="ECO:0007669"/>
    <property type="project" value="TreeGrafter"/>
</dbReference>
<keyword evidence="7 11" id="KW-0288">FMN</keyword>
<feature type="domain" description="Dihydroorotate dehydrogenase catalytic" evidence="12">
    <location>
        <begin position="81"/>
        <end position="427"/>
    </location>
</feature>
<organism evidence="13 14">
    <name type="scientific">Biomphalaria glabrata</name>
    <name type="common">Bloodfluke planorb</name>
    <name type="synonym">Freshwater snail</name>
    <dbReference type="NCBI Taxonomy" id="6526"/>
    <lineage>
        <taxon>Eukaryota</taxon>
        <taxon>Metazoa</taxon>
        <taxon>Spiralia</taxon>
        <taxon>Lophotrochozoa</taxon>
        <taxon>Mollusca</taxon>
        <taxon>Gastropoda</taxon>
        <taxon>Heterobranchia</taxon>
        <taxon>Euthyneura</taxon>
        <taxon>Panpulmonata</taxon>
        <taxon>Hygrophila</taxon>
        <taxon>Lymnaeoidea</taxon>
        <taxon>Planorbidae</taxon>
        <taxon>Biomphalaria</taxon>
    </lineage>
</organism>
<evidence type="ECO:0000256" key="5">
    <source>
        <dbReference type="ARBA" id="ARBA00017599"/>
    </source>
</evidence>
<dbReference type="CDD" id="cd04738">
    <property type="entry name" value="DHOD_2_like"/>
    <property type="match status" value="1"/>
</dbReference>
<keyword evidence="11" id="KW-0496">Mitochondrion</keyword>
<evidence type="ECO:0000256" key="2">
    <source>
        <dbReference type="ARBA" id="ARBA00005161"/>
    </source>
</evidence>
<dbReference type="InterPro" id="IPR050074">
    <property type="entry name" value="DHO_dehydrogenase"/>
</dbReference>
<comment type="cofactor">
    <cofactor evidence="11">
        <name>FMN</name>
        <dbReference type="ChEBI" id="CHEBI:58210"/>
    </cofactor>
    <text evidence="11">Binds 1 FMN per subunit.</text>
</comment>
<evidence type="ECO:0000256" key="7">
    <source>
        <dbReference type="ARBA" id="ARBA00022643"/>
    </source>
</evidence>
<name>A0A9W3AV97_BIOGL</name>
<evidence type="ECO:0000256" key="10">
    <source>
        <dbReference type="ARBA" id="ARBA00048639"/>
    </source>
</evidence>
<evidence type="ECO:0000256" key="8">
    <source>
        <dbReference type="ARBA" id="ARBA00023002"/>
    </source>
</evidence>
<evidence type="ECO:0000256" key="6">
    <source>
        <dbReference type="ARBA" id="ARBA00022630"/>
    </source>
</evidence>
<dbReference type="GO" id="GO:0106430">
    <property type="term" value="F:dihydroorotate dehydrogenase (quinone) activity"/>
    <property type="evidence" value="ECO:0007669"/>
    <property type="project" value="UniProtKB-EC"/>
</dbReference>
<dbReference type="GO" id="GO:0005743">
    <property type="term" value="C:mitochondrial inner membrane"/>
    <property type="evidence" value="ECO:0007669"/>
    <property type="project" value="UniProtKB-SubCell"/>
</dbReference>
<comment type="subcellular location">
    <subcellularLocation>
        <location evidence="1">Membrane</location>
    </subcellularLocation>
    <subcellularLocation>
        <location evidence="11">Mitochondrion inner membrane</location>
        <topology evidence="11">Single-pass membrane protein</topology>
    </subcellularLocation>
</comment>
<dbReference type="GO" id="GO:0006207">
    <property type="term" value="P:'de novo' pyrimidine nucleobase biosynthetic process"/>
    <property type="evidence" value="ECO:0007669"/>
    <property type="project" value="InterPro"/>
</dbReference>
<evidence type="ECO:0000259" key="12">
    <source>
        <dbReference type="Pfam" id="PF01180"/>
    </source>
</evidence>
<keyword evidence="13" id="KW-1185">Reference proteome</keyword>
<keyword evidence="6 11" id="KW-0285">Flavoprotein</keyword>
<dbReference type="EC" id="1.3.5.2" evidence="4 11"/>
<dbReference type="AlphaFoldDB" id="A0A9W3AV97"/>
<dbReference type="InterPro" id="IPR005719">
    <property type="entry name" value="Dihydroorotate_DH_2"/>
</dbReference>
<dbReference type="InterPro" id="IPR001295">
    <property type="entry name" value="Dihydroorotate_DH_CS"/>
</dbReference>
<dbReference type="InterPro" id="IPR005720">
    <property type="entry name" value="Dihydroorotate_DH_cat"/>
</dbReference>
<dbReference type="Proteomes" id="UP001165740">
    <property type="component" value="Chromosome 7"/>
</dbReference>
<evidence type="ECO:0000256" key="11">
    <source>
        <dbReference type="RuleBase" id="RU361255"/>
    </source>
</evidence>
<dbReference type="GeneID" id="106077644"/>
<dbReference type="OrthoDB" id="14784at2759"/>
<dbReference type="RefSeq" id="XP_055891152.1">
    <property type="nucleotide sequence ID" value="XM_056035177.1"/>
</dbReference>
<keyword evidence="9" id="KW-0472">Membrane</keyword>
<evidence type="ECO:0000256" key="4">
    <source>
        <dbReference type="ARBA" id="ARBA00012791"/>
    </source>
</evidence>
<comment type="similarity">
    <text evidence="3 11">Belongs to the dihydroorotate dehydrogenase family. Type 2 subfamily.</text>
</comment>
<dbReference type="PROSITE" id="PS00911">
    <property type="entry name" value="DHODEHASE_1"/>
    <property type="match status" value="1"/>
</dbReference>
<proteinExistence type="inferred from homology"/>
<accession>A0A9W3AV97</accession>
<dbReference type="Gene3D" id="3.20.20.70">
    <property type="entry name" value="Aldolase class I"/>
    <property type="match status" value="1"/>
</dbReference>
<protein>
    <recommendedName>
        <fullName evidence="5 11">Dihydroorotate dehydrogenase (quinone), mitochondrial</fullName>
        <shortName evidence="11">DHOdehase</shortName>
        <ecNumber evidence="4 11">1.3.5.2</ecNumber>
    </recommendedName>
</protein>
<dbReference type="SUPFAM" id="SSF51395">
    <property type="entry name" value="FMN-linked oxidoreductases"/>
    <property type="match status" value="1"/>
</dbReference>
<keyword evidence="11" id="KW-0999">Mitochondrion inner membrane</keyword>
<dbReference type="Pfam" id="PF01180">
    <property type="entry name" value="DHO_dh"/>
    <property type="match status" value="1"/>
</dbReference>
<keyword evidence="8 11" id="KW-0560">Oxidoreductase</keyword>
<dbReference type="PROSITE" id="PS00912">
    <property type="entry name" value="DHODEHASE_2"/>
    <property type="match status" value="1"/>
</dbReference>
<evidence type="ECO:0000313" key="13">
    <source>
        <dbReference type="Proteomes" id="UP001165740"/>
    </source>
</evidence>
<dbReference type="OMA" id="ERIKMGA"/>
<comment type="catalytic activity">
    <reaction evidence="10 11">
        <text>(S)-dihydroorotate + a quinone = orotate + a quinol</text>
        <dbReference type="Rhea" id="RHEA:30187"/>
        <dbReference type="ChEBI" id="CHEBI:24646"/>
        <dbReference type="ChEBI" id="CHEBI:30839"/>
        <dbReference type="ChEBI" id="CHEBI:30864"/>
        <dbReference type="ChEBI" id="CHEBI:132124"/>
        <dbReference type="EC" id="1.3.5.2"/>
    </reaction>
</comment>
<dbReference type="NCBIfam" id="TIGR01036">
    <property type="entry name" value="pyrD_sub2"/>
    <property type="match status" value="1"/>
</dbReference>
<reference evidence="14" key="1">
    <citation type="submission" date="2025-08" db="UniProtKB">
        <authorList>
            <consortium name="RefSeq"/>
        </authorList>
    </citation>
    <scope>IDENTIFICATION</scope>
</reference>
<sequence length="453" mass="50148">MNAAANGSKFWVQLKEAAVIVNGGIILFGGINLYRGNEKFYEEIAMPLLRIFSPETAHNISLKLIKCKLVPKPQTPDPPSLKTQVWGRTFPSMIGLAAGYDKQGEAVDGLFKMGFGFVEVGSVTPEPQPGNPKPRVFRLTEDKAVINRYGFNSEGHDAVYNRLYARNVEQTPTGYPQTYLGEERNMLNIGFWTPVEDNSSKLLERQWIKVVKGNKHFKRKDNGVLGVNLGKNKQTENAVEDYVKGVKKFGPIADYLVINVSSPNTPGLRDMQRQEELSRLLEKVVEERNKLTFNPKPPLLIKIAPDLSEEEKKDIADVITRPKSHVDGLIVSNTTVARPDSLVSKNKEEVGGLSGAPLKDKSLETIRDMYRLTNGQVPIVGVGGISNGQDAYSKVKAGASLIQLYTALIYQGPPVISKIKRELDDLLRNDGYSHISEAVGADFKASLQTKNKQ</sequence>
<evidence type="ECO:0000256" key="1">
    <source>
        <dbReference type="ARBA" id="ARBA00004370"/>
    </source>
</evidence>
<evidence type="ECO:0000256" key="3">
    <source>
        <dbReference type="ARBA" id="ARBA00005359"/>
    </source>
</evidence>